<accession>M3Y3E7</accession>
<comment type="similarity">
    <text evidence="2">Belongs to the amino acid-polyamine-organocation (APC) superfamily. Cationic amino acid transporter (CAT) (TC 2.A.3.3) family.</text>
</comment>
<keyword evidence="5" id="KW-0029">Amino-acid transport</keyword>
<feature type="transmembrane region" description="Helical" evidence="9">
    <location>
        <begin position="381"/>
        <end position="402"/>
    </location>
</feature>
<dbReference type="InterPro" id="IPR029485">
    <property type="entry name" value="CAT_C"/>
</dbReference>
<dbReference type="GO" id="GO:0005886">
    <property type="term" value="C:plasma membrane"/>
    <property type="evidence" value="ECO:0007669"/>
    <property type="project" value="TreeGrafter"/>
</dbReference>
<dbReference type="PANTHER" id="PTHR43243:SF102">
    <property type="entry name" value="PX DOMAIN-CONTAINING PROTEIN"/>
    <property type="match status" value="1"/>
</dbReference>
<dbReference type="InterPro" id="IPR002293">
    <property type="entry name" value="AA/rel_permease1"/>
</dbReference>
<feature type="transmembrane region" description="Helical" evidence="9">
    <location>
        <begin position="152"/>
        <end position="179"/>
    </location>
</feature>
<keyword evidence="6 9" id="KW-1133">Transmembrane helix</keyword>
<feature type="domain" description="Cationic amino acid transporter C-terminal" evidence="10">
    <location>
        <begin position="532"/>
        <end position="581"/>
    </location>
</feature>
<dbReference type="FunFam" id="1.20.1740.10:FF:000050">
    <property type="entry name" value="MGC157082 protein"/>
    <property type="match status" value="1"/>
</dbReference>
<dbReference type="GeneTree" id="ENSGT00940000154651"/>
<feature type="transmembrane region" description="Helical" evidence="9">
    <location>
        <begin position="498"/>
        <end position="521"/>
    </location>
</feature>
<evidence type="ECO:0000256" key="5">
    <source>
        <dbReference type="ARBA" id="ARBA00022970"/>
    </source>
</evidence>
<dbReference type="PANTHER" id="PTHR43243">
    <property type="entry name" value="INNER MEMBRANE TRANSPORTER YGJI-RELATED"/>
    <property type="match status" value="1"/>
</dbReference>
<dbReference type="Gene3D" id="1.20.1740.10">
    <property type="entry name" value="Amino acid/polyamine transporter I"/>
    <property type="match status" value="1"/>
</dbReference>
<name>M3Y3E7_MUSPF</name>
<feature type="transmembrane region" description="Helical" evidence="9">
    <location>
        <begin position="332"/>
        <end position="360"/>
    </location>
</feature>
<dbReference type="EMBL" id="AEYP01084428">
    <property type="status" value="NOT_ANNOTATED_CDS"/>
    <property type="molecule type" value="Genomic_DNA"/>
</dbReference>
<dbReference type="STRING" id="9669.ENSMPUP00000005848"/>
<feature type="transmembrane region" description="Helical" evidence="9">
    <location>
        <begin position="408"/>
        <end position="429"/>
    </location>
</feature>
<feature type="transmembrane region" description="Helical" evidence="9">
    <location>
        <begin position="185"/>
        <end position="209"/>
    </location>
</feature>
<evidence type="ECO:0000256" key="6">
    <source>
        <dbReference type="ARBA" id="ARBA00022989"/>
    </source>
</evidence>
<dbReference type="InParanoid" id="M3Y3E7"/>
<evidence type="ECO:0000256" key="4">
    <source>
        <dbReference type="ARBA" id="ARBA00022692"/>
    </source>
</evidence>
<evidence type="ECO:0000256" key="3">
    <source>
        <dbReference type="ARBA" id="ARBA00022448"/>
    </source>
</evidence>
<dbReference type="HOGENOM" id="CLU_007946_15_7_1"/>
<keyword evidence="4 9" id="KW-0812">Transmembrane</keyword>
<reference evidence="11" key="1">
    <citation type="submission" date="2024-06" db="UniProtKB">
        <authorList>
            <consortium name="Ensembl"/>
        </authorList>
    </citation>
    <scope>IDENTIFICATION</scope>
</reference>
<dbReference type="AlphaFoldDB" id="M3Y3E7"/>
<evidence type="ECO:0000259" key="10">
    <source>
        <dbReference type="Pfam" id="PF13906"/>
    </source>
</evidence>
<evidence type="ECO:0000256" key="7">
    <source>
        <dbReference type="ARBA" id="ARBA00023136"/>
    </source>
</evidence>
<dbReference type="Ensembl" id="ENSMPUT00000005950.1">
    <property type="protein sequence ID" value="ENSMPUP00000005848.1"/>
    <property type="gene ID" value="ENSMPUG00000005897.1"/>
</dbReference>
<dbReference type="FunFam" id="1.20.1740.10:FF:000024">
    <property type="entry name" value="High affinity cationic amino acid transporter 1"/>
    <property type="match status" value="1"/>
</dbReference>
<organism evidence="11">
    <name type="scientific">Mustela putorius furo</name>
    <name type="common">European domestic ferret</name>
    <name type="synonym">Mustela furo</name>
    <dbReference type="NCBI Taxonomy" id="9669"/>
    <lineage>
        <taxon>Eukaryota</taxon>
        <taxon>Metazoa</taxon>
        <taxon>Chordata</taxon>
        <taxon>Craniata</taxon>
        <taxon>Vertebrata</taxon>
        <taxon>Euteleostomi</taxon>
        <taxon>Mammalia</taxon>
        <taxon>Eutheria</taxon>
        <taxon>Laurasiatheria</taxon>
        <taxon>Carnivora</taxon>
        <taxon>Caniformia</taxon>
        <taxon>Musteloidea</taxon>
        <taxon>Mustelidae</taxon>
        <taxon>Mustelinae</taxon>
        <taxon>Mustela</taxon>
    </lineage>
</organism>
<comment type="subcellular location">
    <subcellularLocation>
        <location evidence="1">Endomembrane system</location>
        <topology evidence="1">Multi-pass membrane protein</topology>
    </subcellularLocation>
</comment>
<keyword evidence="3" id="KW-0813">Transport</keyword>
<feature type="transmembrane region" description="Helical" evidence="9">
    <location>
        <begin position="287"/>
        <end position="312"/>
    </location>
</feature>
<evidence type="ECO:0000313" key="11">
    <source>
        <dbReference type="Ensembl" id="ENSMPUP00000005848.1"/>
    </source>
</evidence>
<dbReference type="PIRSF" id="PIRSF006060">
    <property type="entry name" value="AA_transporter"/>
    <property type="match status" value="1"/>
</dbReference>
<dbReference type="GO" id="GO:0015171">
    <property type="term" value="F:amino acid transmembrane transporter activity"/>
    <property type="evidence" value="ECO:0007669"/>
    <property type="project" value="TreeGrafter"/>
</dbReference>
<feature type="transmembrane region" description="Helical" evidence="9">
    <location>
        <begin position="35"/>
        <end position="53"/>
    </location>
</feature>
<proteinExistence type="inferred from homology"/>
<evidence type="ECO:0000256" key="8">
    <source>
        <dbReference type="ARBA" id="ARBA00023180"/>
    </source>
</evidence>
<dbReference type="eggNOG" id="KOG1286">
    <property type="taxonomic scope" value="Eukaryota"/>
</dbReference>
<evidence type="ECO:0000256" key="2">
    <source>
        <dbReference type="ARBA" id="ARBA00008572"/>
    </source>
</evidence>
<dbReference type="GO" id="GO:0012505">
    <property type="term" value="C:endomembrane system"/>
    <property type="evidence" value="ECO:0007669"/>
    <property type="project" value="UniProtKB-SubCell"/>
</dbReference>
<dbReference type="Pfam" id="PF13906">
    <property type="entry name" value="AA_permease_C"/>
    <property type="match status" value="1"/>
</dbReference>
<protein>
    <recommendedName>
        <fullName evidence="10">Cationic amino acid transporter C-terminal domain-containing protein</fullName>
    </recommendedName>
</protein>
<feature type="transmembrane region" description="Helical" evidence="9">
    <location>
        <begin position="472"/>
        <end position="492"/>
    </location>
</feature>
<dbReference type="Pfam" id="PF13520">
    <property type="entry name" value="AA_permease_2"/>
    <property type="match status" value="1"/>
</dbReference>
<keyword evidence="8" id="KW-0325">Glycoprotein</keyword>
<feature type="transmembrane region" description="Helical" evidence="9">
    <location>
        <begin position="530"/>
        <end position="550"/>
    </location>
</feature>
<evidence type="ECO:0000256" key="9">
    <source>
        <dbReference type="SAM" id="Phobius"/>
    </source>
</evidence>
<evidence type="ECO:0000256" key="1">
    <source>
        <dbReference type="ARBA" id="ARBA00004127"/>
    </source>
</evidence>
<dbReference type="OMA" id="GYGIQHA"/>
<feature type="transmembrane region" description="Helical" evidence="9">
    <location>
        <begin position="556"/>
        <end position="577"/>
    </location>
</feature>
<sequence length="607" mass="65797">MLCKALCRFGKKLVRRHTLAQYVAKISPARSLSTLDILALGVGNTMGAGVYVLADEVASEIAGPSIVICFLVVALSFVLIALCYAEFSARVPQSASAYLYSYVTVGELWAFITGWNLILSYVIGIASMAWAWSLVFDGLIGNQISWTLSERISLYVPYVLEYPDFFAVGLVVLCTGLLALRASEFFLVTTVFTVVNLLVLGFVIISGFIKGNLHNWKLTEEDYIMTMSRLNDTSSLGPLGSGGFVSFGFEGILCGSATCFYAFTGFDSIIPAAEEAQNLKHSVPTGIVISVFICFLVYFAVSAALTLMVPYYQLQPGSPLPEAFLHIGWAPARYVVAVGALSAFSTGILDSMFLIRWMIYVMEDDGLLFGVLARMYTRTDLPIIATVASGIVTAFVTFLFGLTDLVDLMSIGTLLTYSPVTICVLIVGYQPEMKDEDDAAGAQHNSGPVLEKLTMWGLFYPGSLTPTTLSGLVVYICSSLLALLLTLLGLALAQWPVLLLSGDAVLIILLVLITGITGVIWRQPQSSTPLYFKVPALPLLPLLSIFMNVYLMMQMAAGTCVRFGVWMLIGLAIYFGYGIQHACRIKPTSVRVQTDDLELNGASTSSI</sequence>
<keyword evidence="7 9" id="KW-0472">Membrane</keyword>
<feature type="transmembrane region" description="Helical" evidence="9">
    <location>
        <begin position="65"/>
        <end position="85"/>
    </location>
</feature>